<accession>A0A8S1YPF4</accession>
<keyword evidence="3" id="KW-0479">Metal-binding</keyword>
<name>A0A8S1YPF4_PAROT</name>
<dbReference type="InterPro" id="IPR044066">
    <property type="entry name" value="TRIAD_supradom"/>
</dbReference>
<dbReference type="GO" id="GO:0000151">
    <property type="term" value="C:ubiquitin ligase complex"/>
    <property type="evidence" value="ECO:0007669"/>
    <property type="project" value="TreeGrafter"/>
</dbReference>
<evidence type="ECO:0000256" key="2">
    <source>
        <dbReference type="ARBA" id="ARBA00022679"/>
    </source>
</evidence>
<keyword evidence="10" id="KW-1185">Reference proteome</keyword>
<comment type="pathway">
    <text evidence="1">Protein modification; protein ubiquitination.</text>
</comment>
<evidence type="ECO:0000256" key="1">
    <source>
        <dbReference type="ARBA" id="ARBA00004906"/>
    </source>
</evidence>
<evidence type="ECO:0000256" key="7">
    <source>
        <dbReference type="ARBA" id="ARBA00022833"/>
    </source>
</evidence>
<comment type="caution">
    <text evidence="9">The sequence shown here is derived from an EMBL/GenBank/DDBJ whole genome shotgun (WGS) entry which is preliminary data.</text>
</comment>
<gene>
    <name evidence="9" type="ORF">POCTA_138.1.T1620004</name>
</gene>
<dbReference type="InterPro" id="IPR051628">
    <property type="entry name" value="LUBAC_E3_Ligases"/>
</dbReference>
<evidence type="ECO:0000256" key="3">
    <source>
        <dbReference type="ARBA" id="ARBA00022723"/>
    </source>
</evidence>
<dbReference type="GO" id="GO:0097039">
    <property type="term" value="P:protein linear polyubiquitination"/>
    <property type="evidence" value="ECO:0007669"/>
    <property type="project" value="TreeGrafter"/>
</dbReference>
<evidence type="ECO:0000256" key="5">
    <source>
        <dbReference type="ARBA" id="ARBA00022771"/>
    </source>
</evidence>
<dbReference type="GO" id="GO:0043161">
    <property type="term" value="P:proteasome-mediated ubiquitin-dependent protein catabolic process"/>
    <property type="evidence" value="ECO:0007669"/>
    <property type="project" value="TreeGrafter"/>
</dbReference>
<dbReference type="EMBL" id="CAJJDP010000164">
    <property type="protein sequence ID" value="CAD8213452.1"/>
    <property type="molecule type" value="Genomic_DNA"/>
</dbReference>
<feature type="domain" description="RING-type" evidence="8">
    <location>
        <begin position="358"/>
        <end position="561"/>
    </location>
</feature>
<keyword evidence="2" id="KW-0808">Transferase</keyword>
<dbReference type="Proteomes" id="UP000683925">
    <property type="component" value="Unassembled WGS sequence"/>
</dbReference>
<dbReference type="GO" id="GO:0043130">
    <property type="term" value="F:ubiquitin binding"/>
    <property type="evidence" value="ECO:0007669"/>
    <property type="project" value="TreeGrafter"/>
</dbReference>
<evidence type="ECO:0000259" key="8">
    <source>
        <dbReference type="PROSITE" id="PS51873"/>
    </source>
</evidence>
<keyword evidence="5" id="KW-0863">Zinc-finger</keyword>
<dbReference type="OrthoDB" id="69641at2759"/>
<evidence type="ECO:0000313" key="9">
    <source>
        <dbReference type="EMBL" id="CAD8213452.1"/>
    </source>
</evidence>
<keyword evidence="6" id="KW-0833">Ubl conjugation pathway</keyword>
<keyword evidence="4" id="KW-0677">Repeat</keyword>
<dbReference type="PANTHER" id="PTHR22770">
    <property type="entry name" value="UBIQUITIN CONJUGATING ENZYME 7 INTERACTING PROTEIN-RELATED"/>
    <property type="match status" value="1"/>
</dbReference>
<dbReference type="OMA" id="CKCNSPI"/>
<organism evidence="9 10">
    <name type="scientific">Paramecium octaurelia</name>
    <dbReference type="NCBI Taxonomy" id="43137"/>
    <lineage>
        <taxon>Eukaryota</taxon>
        <taxon>Sar</taxon>
        <taxon>Alveolata</taxon>
        <taxon>Ciliophora</taxon>
        <taxon>Intramacronucleata</taxon>
        <taxon>Oligohymenophorea</taxon>
        <taxon>Peniculida</taxon>
        <taxon>Parameciidae</taxon>
        <taxon>Paramecium</taxon>
    </lineage>
</organism>
<evidence type="ECO:0000256" key="6">
    <source>
        <dbReference type="ARBA" id="ARBA00022786"/>
    </source>
</evidence>
<proteinExistence type="predicted"/>
<evidence type="ECO:0000313" key="10">
    <source>
        <dbReference type="Proteomes" id="UP000683925"/>
    </source>
</evidence>
<dbReference type="GO" id="GO:0004842">
    <property type="term" value="F:ubiquitin-protein transferase activity"/>
    <property type="evidence" value="ECO:0007669"/>
    <property type="project" value="TreeGrafter"/>
</dbReference>
<dbReference type="PROSITE" id="PS51873">
    <property type="entry name" value="TRIAD"/>
    <property type="match status" value="1"/>
</dbReference>
<keyword evidence="7" id="KW-0862">Zinc</keyword>
<dbReference type="GO" id="GO:0008270">
    <property type="term" value="F:zinc ion binding"/>
    <property type="evidence" value="ECO:0007669"/>
    <property type="project" value="UniProtKB-KW"/>
</dbReference>
<reference evidence="9" key="1">
    <citation type="submission" date="2021-01" db="EMBL/GenBank/DDBJ databases">
        <authorList>
            <consortium name="Genoscope - CEA"/>
            <person name="William W."/>
        </authorList>
    </citation>
    <scope>NUCLEOTIDE SEQUENCE</scope>
</reference>
<evidence type="ECO:0000256" key="4">
    <source>
        <dbReference type="ARBA" id="ARBA00022737"/>
    </source>
</evidence>
<dbReference type="PANTHER" id="PTHR22770:SF13">
    <property type="entry name" value="RING-TYPE DOMAIN-CONTAINING PROTEIN"/>
    <property type="match status" value="1"/>
</dbReference>
<sequence length="607" mass="70811">MQYAKEIALKNVYVQNTQLSNVITQKLLKWNSFPLINFEPNKIDIYFGVFLFQIIKFSQNTQLQTQFKDIMNKIQFERDNKQHFYAELCRKITKKITLSPFPDSIDFQILDESIQESLEFEMCGPQFWQSKSYQSTKLQSKEPVQFKILFYQNANDNNLKQLLIFSTNKSLFRMQSFPVVSQSTQPNLVRFTQVNVAGQQNQGIQITNQNPTQIFVPQQWTQQQSQQYPQPQFNNMVTTSQYNNYAVSQNHQEFRPNILNQNNPNNFKVPNGLQMGVSIQGNNQNQNNNNFVPNFPSQRTEYQQQYKQNNLVNQPKCFNDQVDIFTTECIAKKEEDVTNMKPQYGVRILTKQISKAADKSFCQICYENYDLHSDEAIKTPCCNMMAHMGCMLNTLNENAKQNMNLETIKCYLCQKSLKEYQEFLRRNISKQLIFEIKIKEVLAKVSSKCCKCNSPIQASSEYKQLQIQCLKCNTLLCRHCYQEYHGENQAQCPNLLKEILKAIDGMPVLVCPFCGLMQTKDEKCNHVKCHGCQQDLCSACSVDRAPILSHGNHYHRVGCPDYQPWMQNGKVMTQPDFDRRKCQRCQETGQGCQYPISLEEYKKLKQF</sequence>
<protein>
    <recommendedName>
        <fullName evidence="8">RING-type domain-containing protein</fullName>
    </recommendedName>
</protein>
<dbReference type="AlphaFoldDB" id="A0A8S1YPF4"/>